<evidence type="ECO:0000259" key="4">
    <source>
        <dbReference type="Pfam" id="PF08281"/>
    </source>
</evidence>
<keyword evidence="2" id="KW-0731">Sigma factor</keyword>
<gene>
    <name evidence="5" type="ORF">EOV40_007325</name>
</gene>
<dbReference type="InterPro" id="IPR036388">
    <property type="entry name" value="WH-like_DNA-bd_sf"/>
</dbReference>
<evidence type="ECO:0000313" key="5">
    <source>
        <dbReference type="EMBL" id="QEE85546.1"/>
    </source>
</evidence>
<dbReference type="EMBL" id="CP042808">
    <property type="protein sequence ID" value="QEE85546.1"/>
    <property type="molecule type" value="Genomic_DNA"/>
</dbReference>
<keyword evidence="6" id="KW-1185">Reference proteome</keyword>
<keyword evidence="3" id="KW-0804">Transcription</keyword>
<dbReference type="GO" id="GO:0006352">
    <property type="term" value="P:DNA-templated transcription initiation"/>
    <property type="evidence" value="ECO:0007669"/>
    <property type="project" value="InterPro"/>
</dbReference>
<dbReference type="KEGG" id="aoy:EOV40_007325"/>
<reference evidence="5 6" key="1">
    <citation type="submission" date="2019-08" db="EMBL/GenBank/DDBJ databases">
        <title>Acetobacter oryzioeni sp. nov., isolated from Korean rice wine vinegar.</title>
        <authorList>
            <person name="Baek J.H."/>
            <person name="Kim K.H."/>
            <person name="Jeon C.O."/>
            <person name="Han D.M."/>
        </authorList>
    </citation>
    <scope>NUCLEOTIDE SEQUENCE [LARGE SCALE GENOMIC DNA]</scope>
    <source>
        <strain evidence="5 6">B6</strain>
    </source>
</reference>
<evidence type="ECO:0000256" key="3">
    <source>
        <dbReference type="ARBA" id="ARBA00023163"/>
    </source>
</evidence>
<dbReference type="Pfam" id="PF08281">
    <property type="entry name" value="Sigma70_r4_2"/>
    <property type="match status" value="1"/>
</dbReference>
<accession>A0A5B9GLE0</accession>
<dbReference type="AlphaFoldDB" id="A0A5B9GLE0"/>
<dbReference type="SUPFAM" id="SSF88659">
    <property type="entry name" value="Sigma3 and sigma4 domains of RNA polymerase sigma factors"/>
    <property type="match status" value="1"/>
</dbReference>
<organism evidence="5 6">
    <name type="scientific">Acetobacter oryzoeni</name>
    <dbReference type="NCBI Taxonomy" id="2500548"/>
    <lineage>
        <taxon>Bacteria</taxon>
        <taxon>Pseudomonadati</taxon>
        <taxon>Pseudomonadota</taxon>
        <taxon>Alphaproteobacteria</taxon>
        <taxon>Acetobacterales</taxon>
        <taxon>Acetobacteraceae</taxon>
        <taxon>Acetobacter</taxon>
    </lineage>
</organism>
<dbReference type="InterPro" id="IPR039425">
    <property type="entry name" value="RNA_pol_sigma-70-like"/>
</dbReference>
<dbReference type="InterPro" id="IPR013324">
    <property type="entry name" value="RNA_pol_sigma_r3/r4-like"/>
</dbReference>
<protein>
    <submittedName>
        <fullName evidence="5">Sigma-70 family RNA polymerase sigma factor</fullName>
    </submittedName>
</protein>
<evidence type="ECO:0000256" key="1">
    <source>
        <dbReference type="ARBA" id="ARBA00023015"/>
    </source>
</evidence>
<evidence type="ECO:0000313" key="6">
    <source>
        <dbReference type="Proteomes" id="UP000287027"/>
    </source>
</evidence>
<keyword evidence="1" id="KW-0805">Transcription regulation</keyword>
<dbReference type="GO" id="GO:0003677">
    <property type="term" value="F:DNA binding"/>
    <property type="evidence" value="ECO:0007669"/>
    <property type="project" value="InterPro"/>
</dbReference>
<dbReference type="PANTHER" id="PTHR43133:SF63">
    <property type="entry name" value="RNA POLYMERASE SIGMA FACTOR FECI-RELATED"/>
    <property type="match status" value="1"/>
</dbReference>
<dbReference type="PANTHER" id="PTHR43133">
    <property type="entry name" value="RNA POLYMERASE ECF-TYPE SIGMA FACTO"/>
    <property type="match status" value="1"/>
</dbReference>
<dbReference type="Proteomes" id="UP000287027">
    <property type="component" value="Chromosome"/>
</dbReference>
<evidence type="ECO:0000256" key="2">
    <source>
        <dbReference type="ARBA" id="ARBA00023082"/>
    </source>
</evidence>
<dbReference type="Gene3D" id="1.10.10.10">
    <property type="entry name" value="Winged helix-like DNA-binding domain superfamily/Winged helix DNA-binding domain"/>
    <property type="match status" value="1"/>
</dbReference>
<dbReference type="RefSeq" id="WP_128105523.1">
    <property type="nucleotide sequence ID" value="NZ_CP042808.1"/>
</dbReference>
<dbReference type="InterPro" id="IPR014284">
    <property type="entry name" value="RNA_pol_sigma-70_dom"/>
</dbReference>
<sequence>MTENWLPRRQDWLRLCRRVRVLTRRKDAEDHLQSAIVNYLERPEGSIEHPEAYITRSALNLSHNTRKREQVSQIASVSWEDILVDVRDARPSQEEAYESRQKLEHFYAGCQQLPERTRQVFLLHRIKKMKYRDIADLLDISSSSVEKHIIKALTFLSSWMEQ</sequence>
<dbReference type="InterPro" id="IPR013249">
    <property type="entry name" value="RNA_pol_sigma70_r4_t2"/>
</dbReference>
<feature type="domain" description="RNA polymerase sigma factor 70 region 4 type 2" evidence="4">
    <location>
        <begin position="111"/>
        <end position="155"/>
    </location>
</feature>
<dbReference type="GO" id="GO:0016987">
    <property type="term" value="F:sigma factor activity"/>
    <property type="evidence" value="ECO:0007669"/>
    <property type="project" value="UniProtKB-KW"/>
</dbReference>
<dbReference type="NCBIfam" id="TIGR02937">
    <property type="entry name" value="sigma70-ECF"/>
    <property type="match status" value="1"/>
</dbReference>
<proteinExistence type="predicted"/>
<name>A0A5B9GLE0_9PROT</name>